<accession>A0A1I6RHK3</accession>
<evidence type="ECO:0000313" key="2">
    <source>
        <dbReference type="Proteomes" id="UP000199312"/>
    </source>
</evidence>
<gene>
    <name evidence="1" type="ORF">SAMN04488006_2457</name>
</gene>
<dbReference type="NCBIfam" id="TIGR03512">
    <property type="entry name" value="GldD_lipo"/>
    <property type="match status" value="1"/>
</dbReference>
<dbReference type="AlphaFoldDB" id="A0A1I6RHK3"/>
<dbReference type="EMBL" id="FOZP01000006">
    <property type="protein sequence ID" value="SFS63948.1"/>
    <property type="molecule type" value="Genomic_DNA"/>
</dbReference>
<dbReference type="RefSeq" id="WP_090227151.1">
    <property type="nucleotide sequence ID" value="NZ_FOZP01000006.1"/>
</dbReference>
<proteinExistence type="predicted"/>
<name>A0A1I6RHK3_9FLAO</name>
<dbReference type="Proteomes" id="UP000199312">
    <property type="component" value="Unassembled WGS sequence"/>
</dbReference>
<dbReference type="OrthoDB" id="679501at2"/>
<organism evidence="1 2">
    <name type="scientific">Lutibacter maritimus</name>
    <dbReference type="NCBI Taxonomy" id="593133"/>
    <lineage>
        <taxon>Bacteria</taxon>
        <taxon>Pseudomonadati</taxon>
        <taxon>Bacteroidota</taxon>
        <taxon>Flavobacteriia</taxon>
        <taxon>Flavobacteriales</taxon>
        <taxon>Flavobacteriaceae</taxon>
        <taxon>Lutibacter</taxon>
    </lineage>
</organism>
<reference evidence="2" key="1">
    <citation type="submission" date="2016-10" db="EMBL/GenBank/DDBJ databases">
        <authorList>
            <person name="Varghese N."/>
            <person name="Submissions S."/>
        </authorList>
    </citation>
    <scope>NUCLEOTIDE SEQUENCE [LARGE SCALE GENOMIC DNA]</scope>
    <source>
        <strain evidence="2">DSM 24450</strain>
    </source>
</reference>
<dbReference type="Pfam" id="PF25593">
    <property type="entry name" value="GldD_lipo"/>
    <property type="match status" value="1"/>
</dbReference>
<dbReference type="STRING" id="593133.SAMN04488006_2457"/>
<dbReference type="PROSITE" id="PS51257">
    <property type="entry name" value="PROKAR_LIPOPROTEIN"/>
    <property type="match status" value="1"/>
</dbReference>
<evidence type="ECO:0000313" key="1">
    <source>
        <dbReference type="EMBL" id="SFS63948.1"/>
    </source>
</evidence>
<keyword evidence="2" id="KW-1185">Reference proteome</keyword>
<sequence>MKKLIILFLIMIGFQSCGNETLPKPKPYLTLQYPKPNYITHNFNCPYSFEISNEAIVHLKDNCWLTIEYPQLKATIHITYRQVNNNLNEILSEVEKLTFKHTIKADVINAIPYENFDKNVYGKLYSVEGDVATNIQFRVTDSVKNVLAGALYFYTKPNYDSILPAVKYIEKDIIHLVETIEWENEI</sequence>
<dbReference type="InterPro" id="IPR019850">
    <property type="entry name" value="GldD-like"/>
</dbReference>
<protein>
    <submittedName>
        <fullName evidence="1">Protein involved in gliding motility GldD</fullName>
    </submittedName>
</protein>